<dbReference type="EMBL" id="FNHE01000005">
    <property type="protein sequence ID" value="SDM42164.1"/>
    <property type="molecule type" value="Genomic_DNA"/>
</dbReference>
<dbReference type="AlphaFoldDB" id="A0A1G9T338"/>
<gene>
    <name evidence="1" type="ORF">SAMN05660642_02475</name>
</gene>
<sequence length="265" mass="30264">MNDEHTIDLYYPSAAYAQGGVLWWELTVAPGSHSKPFGDERKLAAYLAFHVGQGGRFTMRSLRSALGATVPNSAEHLNRRLRQLRTRDGWILQSQRDNAALAHDEYRVEKIGWHPGCGFPRPVDDKPSDSVRRHVHERDGWMCVVCGIGARELYDDEPGKTARLTLGHRVPGARLGKETTINDLQSECARCNEPMRDELPNPPTLEELMPGIRSMSQGDKRELLRRMELNRRPRTRVDEYYTRVRRLSESERARLMASLEDMVSS</sequence>
<keyword evidence="2" id="KW-1185">Reference proteome</keyword>
<dbReference type="Proteomes" id="UP000198680">
    <property type="component" value="Unassembled WGS sequence"/>
</dbReference>
<name>A0A1G9T338_9ACTN</name>
<organism evidence="1 2">
    <name type="scientific">Geodermatophilus siccatus</name>
    <dbReference type="NCBI Taxonomy" id="1137991"/>
    <lineage>
        <taxon>Bacteria</taxon>
        <taxon>Bacillati</taxon>
        <taxon>Actinomycetota</taxon>
        <taxon>Actinomycetes</taxon>
        <taxon>Geodermatophilales</taxon>
        <taxon>Geodermatophilaceae</taxon>
        <taxon>Geodermatophilus</taxon>
    </lineage>
</organism>
<dbReference type="RefSeq" id="WP_217636102.1">
    <property type="nucleotide sequence ID" value="NZ_FNHE01000005.1"/>
</dbReference>
<accession>A0A1G9T338</accession>
<evidence type="ECO:0000313" key="1">
    <source>
        <dbReference type="EMBL" id="SDM42164.1"/>
    </source>
</evidence>
<reference evidence="2" key="1">
    <citation type="submission" date="2016-10" db="EMBL/GenBank/DDBJ databases">
        <authorList>
            <person name="Varghese N."/>
            <person name="Submissions S."/>
        </authorList>
    </citation>
    <scope>NUCLEOTIDE SEQUENCE [LARGE SCALE GENOMIC DNA]</scope>
    <source>
        <strain evidence="2">DSM 45419</strain>
    </source>
</reference>
<proteinExistence type="predicted"/>
<dbReference type="Gene3D" id="1.10.30.50">
    <property type="match status" value="1"/>
</dbReference>
<evidence type="ECO:0000313" key="2">
    <source>
        <dbReference type="Proteomes" id="UP000198680"/>
    </source>
</evidence>
<protein>
    <recommendedName>
        <fullName evidence="3">HNH endonuclease</fullName>
    </recommendedName>
</protein>
<evidence type="ECO:0008006" key="3">
    <source>
        <dbReference type="Google" id="ProtNLM"/>
    </source>
</evidence>